<name>A0A6L7GU85_9ACTN</name>
<evidence type="ECO:0000313" key="3">
    <source>
        <dbReference type="Proteomes" id="UP000475545"/>
    </source>
</evidence>
<sequence length="378" mass="39344">MTRSPDSLPALRDHAVSGLEHLGELLALATGLGAAVADPDDVHRPFRQVGGVDPALLAADGRRLSAAHRAVAERLHRLPEQQVRIGRGWTGETGSRAVIAVIEHQRRAEADLHVLRTLTEATTAAAAGIDQLLRTWYLTVARLAVPLVAGVPIVDVPGAIASGRIRLDMVVDDIVSRATLYFTTAEATISGIDAILEHLDRATADVEVEPYPGDVTGSAPTVVGRHTAETIPATGSGGPAPSRGPDAVVGSDESYGGRESTDSSATRQHDPPDRDIPDRDIPDRDADVPLRLQPSPGESADQDEQQSPGSAAPADPAPATSPWSVESPRATTEEAATHPATPHPRPSGPESRDPASSAPESRPPASSSGGELALAGEQ</sequence>
<dbReference type="Proteomes" id="UP000475545">
    <property type="component" value="Unassembled WGS sequence"/>
</dbReference>
<feature type="compositionally biased region" description="Low complexity" evidence="1">
    <location>
        <begin position="307"/>
        <end position="330"/>
    </location>
</feature>
<dbReference type="AlphaFoldDB" id="A0A6L7GU85"/>
<keyword evidence="3" id="KW-1185">Reference proteome</keyword>
<accession>A0A6L7GU85</accession>
<feature type="compositionally biased region" description="Basic and acidic residues" evidence="1">
    <location>
        <begin position="255"/>
        <end position="288"/>
    </location>
</feature>
<reference evidence="2 3" key="1">
    <citation type="submission" date="2019-11" db="EMBL/GenBank/DDBJ databases">
        <title>Gordonia sp. nov., a novel actinobacterium isolated from mangrove soil in Hainan.</title>
        <authorList>
            <person name="Huang X."/>
            <person name="Xie Y."/>
            <person name="Chu X."/>
            <person name="Xiao K."/>
        </authorList>
    </citation>
    <scope>NUCLEOTIDE SEQUENCE [LARGE SCALE GENOMIC DNA]</scope>
    <source>
        <strain evidence="2 3">HNM0687</strain>
    </source>
</reference>
<protein>
    <submittedName>
        <fullName evidence="2">Uncharacterized protein</fullName>
    </submittedName>
</protein>
<gene>
    <name evidence="2" type="ORF">GIY30_16945</name>
</gene>
<evidence type="ECO:0000313" key="2">
    <source>
        <dbReference type="EMBL" id="MXP23027.1"/>
    </source>
</evidence>
<proteinExistence type="predicted"/>
<dbReference type="EMBL" id="WMBR01000004">
    <property type="protein sequence ID" value="MXP23027.1"/>
    <property type="molecule type" value="Genomic_DNA"/>
</dbReference>
<feature type="region of interest" description="Disordered" evidence="1">
    <location>
        <begin position="229"/>
        <end position="378"/>
    </location>
</feature>
<feature type="compositionally biased region" description="Low complexity" evidence="1">
    <location>
        <begin position="354"/>
        <end position="368"/>
    </location>
</feature>
<evidence type="ECO:0000256" key="1">
    <source>
        <dbReference type="SAM" id="MobiDB-lite"/>
    </source>
</evidence>
<dbReference type="RefSeq" id="WP_160903182.1">
    <property type="nucleotide sequence ID" value="NZ_CP102850.1"/>
</dbReference>
<comment type="caution">
    <text evidence="2">The sequence shown here is derived from an EMBL/GenBank/DDBJ whole genome shotgun (WGS) entry which is preliminary data.</text>
</comment>
<organism evidence="2 3">
    <name type="scientific">Gordonia mangrovi</name>
    <dbReference type="NCBI Taxonomy" id="2665643"/>
    <lineage>
        <taxon>Bacteria</taxon>
        <taxon>Bacillati</taxon>
        <taxon>Actinomycetota</taxon>
        <taxon>Actinomycetes</taxon>
        <taxon>Mycobacteriales</taxon>
        <taxon>Gordoniaceae</taxon>
        <taxon>Gordonia</taxon>
    </lineage>
</organism>